<keyword evidence="3" id="KW-1185">Reference proteome</keyword>
<evidence type="ECO:0000313" key="3">
    <source>
        <dbReference type="Proteomes" id="UP000184212"/>
    </source>
</evidence>
<dbReference type="InterPro" id="IPR000595">
    <property type="entry name" value="cNMP-bd_dom"/>
</dbReference>
<protein>
    <submittedName>
        <fullName evidence="2">cAMP-binding domain of CRP or a regulatory subunit of cAMP-dependent protein kinases</fullName>
    </submittedName>
</protein>
<dbReference type="GO" id="GO:0016301">
    <property type="term" value="F:kinase activity"/>
    <property type="evidence" value="ECO:0007669"/>
    <property type="project" value="UniProtKB-KW"/>
</dbReference>
<gene>
    <name evidence="2" type="ORF">SAMN04488109_2603</name>
</gene>
<dbReference type="AlphaFoldDB" id="A0A1M5P003"/>
<accession>A0A1M5P003</accession>
<reference evidence="2 3" key="1">
    <citation type="submission" date="2016-11" db="EMBL/GenBank/DDBJ databases">
        <authorList>
            <person name="Jaros S."/>
            <person name="Januszkiewicz K."/>
            <person name="Wedrychowicz H."/>
        </authorList>
    </citation>
    <scope>NUCLEOTIDE SEQUENCE [LARGE SCALE GENOMIC DNA]</scope>
    <source>
        <strain evidence="2 3">DSM 24574</strain>
    </source>
</reference>
<dbReference type="STRING" id="947013.SAMN04488109_2603"/>
<evidence type="ECO:0000259" key="1">
    <source>
        <dbReference type="PROSITE" id="PS50042"/>
    </source>
</evidence>
<dbReference type="EMBL" id="FQWQ01000001">
    <property type="protein sequence ID" value="SHG95047.1"/>
    <property type="molecule type" value="Genomic_DNA"/>
</dbReference>
<dbReference type="PROSITE" id="PS50042">
    <property type="entry name" value="CNMP_BINDING_3"/>
    <property type="match status" value="1"/>
</dbReference>
<feature type="domain" description="Cyclic nucleotide-binding" evidence="1">
    <location>
        <begin position="24"/>
        <end position="123"/>
    </location>
</feature>
<keyword evidence="2" id="KW-0418">Kinase</keyword>
<proteinExistence type="predicted"/>
<keyword evidence="2" id="KW-0808">Transferase</keyword>
<name>A0A1M5P003_9BACT</name>
<dbReference type="OrthoDB" id="663011at2"/>
<organism evidence="2 3">
    <name type="scientific">Chryseolinea serpens</name>
    <dbReference type="NCBI Taxonomy" id="947013"/>
    <lineage>
        <taxon>Bacteria</taxon>
        <taxon>Pseudomonadati</taxon>
        <taxon>Bacteroidota</taxon>
        <taxon>Cytophagia</taxon>
        <taxon>Cytophagales</taxon>
        <taxon>Fulvivirgaceae</taxon>
        <taxon>Chryseolinea</taxon>
    </lineage>
</organism>
<dbReference type="Pfam" id="PF00027">
    <property type="entry name" value="cNMP_binding"/>
    <property type="match status" value="1"/>
</dbReference>
<dbReference type="InterPro" id="IPR018490">
    <property type="entry name" value="cNMP-bd_dom_sf"/>
</dbReference>
<dbReference type="SUPFAM" id="SSF51206">
    <property type="entry name" value="cAMP-binding domain-like"/>
    <property type="match status" value="1"/>
</dbReference>
<dbReference type="InterPro" id="IPR014710">
    <property type="entry name" value="RmlC-like_jellyroll"/>
</dbReference>
<sequence>MVTERDQLNAEWEKFRHFFKREEMPAKTILLKEGQISERMFYIEKGCIRLSFNKDGKDITFQFFFEGEGVSSAESFRNNDSSLFAMETIEPCVLHVLNKKDYFIMIESSPLIKQELEQQNFQRLMYYQKLFLSRIKNSPEERYKELLEQSPHILQRVPQHYIASFLGITPVSLSRIRNRK</sequence>
<evidence type="ECO:0000313" key="2">
    <source>
        <dbReference type="EMBL" id="SHG95047.1"/>
    </source>
</evidence>
<dbReference type="Proteomes" id="UP000184212">
    <property type="component" value="Unassembled WGS sequence"/>
</dbReference>
<dbReference type="CDD" id="cd00038">
    <property type="entry name" value="CAP_ED"/>
    <property type="match status" value="1"/>
</dbReference>
<dbReference type="Gene3D" id="2.60.120.10">
    <property type="entry name" value="Jelly Rolls"/>
    <property type="match status" value="1"/>
</dbReference>